<comment type="subunit">
    <text evidence="9">Dodecamer. Interacts with BFSP2 and VIM.</text>
</comment>
<dbReference type="GO" id="GO:0004356">
    <property type="term" value="F:glutamine synthetase activity"/>
    <property type="evidence" value="ECO:0007669"/>
    <property type="project" value="InterPro"/>
</dbReference>
<dbReference type="InterPro" id="IPR027303">
    <property type="entry name" value="Gln_synth_gly_rich_site"/>
</dbReference>
<evidence type="ECO:0000313" key="16">
    <source>
        <dbReference type="EMBL" id="EZG55040.1"/>
    </source>
</evidence>
<proteinExistence type="inferred from homology"/>
<dbReference type="VEuPathDB" id="CryptoDB:GNI_119090"/>
<dbReference type="OMA" id="PHPHEFE"/>
<dbReference type="PANTHER" id="PTHR43407:SF1">
    <property type="entry name" value="LENGSIN"/>
    <property type="match status" value="1"/>
</dbReference>
<dbReference type="GO" id="GO:0016020">
    <property type="term" value="C:membrane"/>
    <property type="evidence" value="ECO:0007669"/>
    <property type="project" value="TreeGrafter"/>
</dbReference>
<evidence type="ECO:0000256" key="10">
    <source>
        <dbReference type="ARBA" id="ARBA00039404"/>
    </source>
</evidence>
<keyword evidence="3" id="KW-0963">Cytoplasm</keyword>
<dbReference type="Gene3D" id="3.30.590.10">
    <property type="entry name" value="Glutamine synthetase/guanido kinase, catalytic domain"/>
    <property type="match status" value="1"/>
</dbReference>
<evidence type="ECO:0000256" key="9">
    <source>
        <dbReference type="ARBA" id="ARBA00038790"/>
    </source>
</evidence>
<keyword evidence="17" id="KW-1185">Reference proteome</keyword>
<keyword evidence="4 16" id="KW-0436">Ligase</keyword>
<dbReference type="InterPro" id="IPR008146">
    <property type="entry name" value="Gln_synth_cat_dom"/>
</dbReference>
<comment type="subcellular location">
    <subcellularLocation>
        <location evidence="1">Cytoplasm</location>
    </subcellularLocation>
</comment>
<sequence>MSEDLAPMGPKPSLHRAILKPVASSAVAASTGAAYDTPEGGVVEDLRLEFGSPAKMVEFLATHPRIRFVDICFNDPIGQWHHCTFSAEFITEENLRAGYGFDASSIPMFEKIENSDFVMVPDVSTCFLDPFAHFPTLQCVADIATPLGSDYEKCPRRVLKRAVDYLRKSGAGEKVYFGPEAEFFVFNDAEFYVNENCVGYSLNGDEAYWNGKGGDHNLAHRAQKKQGYMTSRPMDRMANLRSEMLLVLQQLGINTEKHHHEVATCQMELNVHSDDALRAADHLMMLKYVVRNVANRRGKTATFMPKPLACDNGSGMHCNQSVWKNGENVFFDPEGKFMELSDLAVHYMAGILHHCKALLAFSCPTTNSYKRLVPDFEAPVHITYSAGNRSTAIRVPSFASKNSKRIEFRMPDASCSPYLAFASQVMAGLDGIQRKLELPLMGSGNLFDENNPCLKYIERAPHSLEGALDALQKDHDFLLQGAVFSENFIQSFIKFKRKESSQMNGHPHPREFQLYYGI</sequence>
<dbReference type="GO" id="GO:0005737">
    <property type="term" value="C:cytoplasm"/>
    <property type="evidence" value="ECO:0007669"/>
    <property type="project" value="UniProtKB-SubCell"/>
</dbReference>
<dbReference type="EMBL" id="AFNH02000885">
    <property type="protein sequence ID" value="EZG55040.1"/>
    <property type="molecule type" value="Genomic_DNA"/>
</dbReference>
<comment type="similarity">
    <text evidence="2 12 13">Belongs to the glutamine synthetase family.</text>
</comment>
<dbReference type="GeneID" id="22914228"/>
<gene>
    <name evidence="16" type="ORF">GNI_119090</name>
</gene>
<accession>A0A023B2J3</accession>
<dbReference type="InterPro" id="IPR004809">
    <property type="entry name" value="Gln_synth_I"/>
</dbReference>
<evidence type="ECO:0000313" key="17">
    <source>
        <dbReference type="Proteomes" id="UP000019763"/>
    </source>
</evidence>
<evidence type="ECO:0000256" key="7">
    <source>
        <dbReference type="ARBA" id="ARBA00030668"/>
    </source>
</evidence>
<protein>
    <recommendedName>
        <fullName evidence="10">Lengsin</fullName>
    </recommendedName>
    <alternativeName>
        <fullName evidence="7">Glutamate--ammonia ligase</fullName>
    </alternativeName>
    <alternativeName>
        <fullName evidence="11">Glutamate-ammonia ligase domain-containing protein 1</fullName>
    </alternativeName>
</protein>
<dbReference type="SUPFAM" id="SSF54368">
    <property type="entry name" value="Glutamine synthetase, N-terminal domain"/>
    <property type="match status" value="1"/>
</dbReference>
<dbReference type="GO" id="GO:0005524">
    <property type="term" value="F:ATP binding"/>
    <property type="evidence" value="ECO:0007669"/>
    <property type="project" value="UniProtKB-KW"/>
</dbReference>
<evidence type="ECO:0000256" key="1">
    <source>
        <dbReference type="ARBA" id="ARBA00004496"/>
    </source>
</evidence>
<evidence type="ECO:0000256" key="4">
    <source>
        <dbReference type="ARBA" id="ARBA00022598"/>
    </source>
</evidence>
<dbReference type="eggNOG" id="KOG0683">
    <property type="taxonomic scope" value="Eukaryota"/>
</dbReference>
<evidence type="ECO:0000259" key="15">
    <source>
        <dbReference type="PROSITE" id="PS51987"/>
    </source>
</evidence>
<comment type="caution">
    <text evidence="16">The sequence shown here is derived from an EMBL/GenBank/DDBJ whole genome shotgun (WGS) entry which is preliminary data.</text>
</comment>
<keyword evidence="5" id="KW-0547">Nucleotide-binding</keyword>
<dbReference type="Gene3D" id="3.10.20.70">
    <property type="entry name" value="Glutamine synthetase, N-terminal domain"/>
    <property type="match status" value="1"/>
</dbReference>
<name>A0A023B2J3_GRENI</name>
<evidence type="ECO:0000256" key="5">
    <source>
        <dbReference type="ARBA" id="ARBA00022741"/>
    </source>
</evidence>
<feature type="domain" description="GS beta-grasp" evidence="14">
    <location>
        <begin position="64"/>
        <end position="148"/>
    </location>
</feature>
<dbReference type="GO" id="GO:0006542">
    <property type="term" value="P:glutamine biosynthetic process"/>
    <property type="evidence" value="ECO:0007669"/>
    <property type="project" value="InterPro"/>
</dbReference>
<dbReference type="Proteomes" id="UP000019763">
    <property type="component" value="Unassembled WGS sequence"/>
</dbReference>
<dbReference type="AlphaFoldDB" id="A0A023B2J3"/>
<dbReference type="PROSITE" id="PS51986">
    <property type="entry name" value="GS_BETA_GRASP"/>
    <property type="match status" value="1"/>
</dbReference>
<dbReference type="InterPro" id="IPR014746">
    <property type="entry name" value="Gln_synth/guanido_kin_cat_dom"/>
</dbReference>
<comment type="function">
    <text evidence="8">May act as a component of the cytoskeleton or as a chaperone for the reorganization of intermediate filament proteins during terminal differentiation in the lens. Does not seem to have enzymatic activity.</text>
</comment>
<dbReference type="GO" id="GO:0019740">
    <property type="term" value="P:nitrogen utilization"/>
    <property type="evidence" value="ECO:0007669"/>
    <property type="project" value="TreeGrafter"/>
</dbReference>
<dbReference type="SUPFAM" id="SSF55931">
    <property type="entry name" value="Glutamine synthetase/guanido kinase"/>
    <property type="match status" value="1"/>
</dbReference>
<evidence type="ECO:0000256" key="6">
    <source>
        <dbReference type="ARBA" id="ARBA00022840"/>
    </source>
</evidence>
<dbReference type="SMART" id="SM01230">
    <property type="entry name" value="Gln-synt_C"/>
    <property type="match status" value="1"/>
</dbReference>
<dbReference type="OrthoDB" id="77835at2759"/>
<dbReference type="NCBIfam" id="TIGR00653">
    <property type="entry name" value="GlnA"/>
    <property type="match status" value="1"/>
</dbReference>
<dbReference type="InterPro" id="IPR008147">
    <property type="entry name" value="Gln_synt_N"/>
</dbReference>
<dbReference type="Pfam" id="PF00120">
    <property type="entry name" value="Gln-synt_C"/>
    <property type="match status" value="1"/>
</dbReference>
<dbReference type="InterPro" id="IPR036651">
    <property type="entry name" value="Gln_synt_N_sf"/>
</dbReference>
<evidence type="ECO:0000256" key="8">
    <source>
        <dbReference type="ARBA" id="ARBA00037583"/>
    </source>
</evidence>
<evidence type="ECO:0000259" key="14">
    <source>
        <dbReference type="PROSITE" id="PS51986"/>
    </source>
</evidence>
<dbReference type="RefSeq" id="XP_011131807.1">
    <property type="nucleotide sequence ID" value="XM_011133505.1"/>
</dbReference>
<dbReference type="Pfam" id="PF03951">
    <property type="entry name" value="Gln-synt_N"/>
    <property type="match status" value="1"/>
</dbReference>
<evidence type="ECO:0000256" key="3">
    <source>
        <dbReference type="ARBA" id="ARBA00022490"/>
    </source>
</evidence>
<feature type="domain" description="GS catalytic" evidence="15">
    <location>
        <begin position="155"/>
        <end position="518"/>
    </location>
</feature>
<dbReference type="PANTHER" id="PTHR43407">
    <property type="entry name" value="GLUTAMINE SYNTHETASE"/>
    <property type="match status" value="1"/>
</dbReference>
<evidence type="ECO:0000256" key="12">
    <source>
        <dbReference type="PROSITE-ProRule" id="PRU01330"/>
    </source>
</evidence>
<keyword evidence="6" id="KW-0067">ATP-binding</keyword>
<reference evidence="16" key="1">
    <citation type="submission" date="2013-12" db="EMBL/GenBank/DDBJ databases">
        <authorList>
            <person name="Omoto C.K."/>
            <person name="Sibley D."/>
            <person name="Venepally P."/>
            <person name="Hadjithomas M."/>
            <person name="Karamycheva S."/>
            <person name="Brunk B."/>
            <person name="Roos D."/>
            <person name="Caler E."/>
            <person name="Lorenzi H."/>
        </authorList>
    </citation>
    <scope>NUCLEOTIDE SEQUENCE</scope>
</reference>
<evidence type="ECO:0000256" key="2">
    <source>
        <dbReference type="ARBA" id="ARBA00009897"/>
    </source>
</evidence>
<evidence type="ECO:0000256" key="11">
    <source>
        <dbReference type="ARBA" id="ARBA00042675"/>
    </source>
</evidence>
<dbReference type="PROSITE" id="PS51987">
    <property type="entry name" value="GS_CATALYTIC"/>
    <property type="match status" value="1"/>
</dbReference>
<organism evidence="16 17">
    <name type="scientific">Gregarina niphandrodes</name>
    <name type="common">Septate eugregarine</name>
    <dbReference type="NCBI Taxonomy" id="110365"/>
    <lineage>
        <taxon>Eukaryota</taxon>
        <taxon>Sar</taxon>
        <taxon>Alveolata</taxon>
        <taxon>Apicomplexa</taxon>
        <taxon>Conoidasida</taxon>
        <taxon>Gregarinasina</taxon>
        <taxon>Eugregarinorida</taxon>
        <taxon>Gregarinidae</taxon>
        <taxon>Gregarina</taxon>
    </lineage>
</organism>
<dbReference type="PROSITE" id="PS00181">
    <property type="entry name" value="GLNA_ATP"/>
    <property type="match status" value="1"/>
</dbReference>
<evidence type="ECO:0000256" key="13">
    <source>
        <dbReference type="RuleBase" id="RU000384"/>
    </source>
</evidence>